<keyword evidence="3" id="KW-0479">Metal-binding</keyword>
<sequence>MTVYLDASALVAAHLDQPIRTVVLDALRDDPTWCSSGLTLMESLALIDRVVDEPVLRADLEDLVRLTWDRVAVVPVDQRCLDRAAALMREQPLRLSDALHLAAADRLPRPVRFVTFDPGQIPVALALGYDVVSS</sequence>
<dbReference type="CDD" id="cd09874">
    <property type="entry name" value="PIN_MT3492-like"/>
    <property type="match status" value="1"/>
</dbReference>
<accession>A0A6J6BNU0</accession>
<dbReference type="SUPFAM" id="SSF88723">
    <property type="entry name" value="PIN domain-like"/>
    <property type="match status" value="1"/>
</dbReference>
<dbReference type="InterPro" id="IPR002716">
    <property type="entry name" value="PIN_dom"/>
</dbReference>
<dbReference type="EMBL" id="CAEZSR010000005">
    <property type="protein sequence ID" value="CAB4540414.1"/>
    <property type="molecule type" value="Genomic_DNA"/>
</dbReference>
<dbReference type="HAMAP" id="MF_00265">
    <property type="entry name" value="VapC_Nob1"/>
    <property type="match status" value="1"/>
</dbReference>
<dbReference type="GO" id="GO:0004540">
    <property type="term" value="F:RNA nuclease activity"/>
    <property type="evidence" value="ECO:0007669"/>
    <property type="project" value="InterPro"/>
</dbReference>
<dbReference type="InterPro" id="IPR022907">
    <property type="entry name" value="VapC_family"/>
</dbReference>
<evidence type="ECO:0000313" key="6">
    <source>
        <dbReference type="EMBL" id="CAB4540414.1"/>
    </source>
</evidence>
<evidence type="ECO:0000256" key="4">
    <source>
        <dbReference type="ARBA" id="ARBA00022801"/>
    </source>
</evidence>
<dbReference type="GO" id="GO:0016787">
    <property type="term" value="F:hydrolase activity"/>
    <property type="evidence" value="ECO:0007669"/>
    <property type="project" value="UniProtKB-KW"/>
</dbReference>
<dbReference type="Pfam" id="PF01850">
    <property type="entry name" value="PIN"/>
    <property type="match status" value="1"/>
</dbReference>
<organism evidence="6">
    <name type="scientific">freshwater metagenome</name>
    <dbReference type="NCBI Taxonomy" id="449393"/>
    <lineage>
        <taxon>unclassified sequences</taxon>
        <taxon>metagenomes</taxon>
        <taxon>ecological metagenomes</taxon>
    </lineage>
</organism>
<feature type="domain" description="PIN" evidence="5">
    <location>
        <begin position="3"/>
        <end position="117"/>
    </location>
</feature>
<name>A0A6J6BNU0_9ZZZZ</name>
<dbReference type="GO" id="GO:0046872">
    <property type="term" value="F:metal ion binding"/>
    <property type="evidence" value="ECO:0007669"/>
    <property type="project" value="UniProtKB-KW"/>
</dbReference>
<protein>
    <submittedName>
        <fullName evidence="6">Unannotated protein</fullName>
    </submittedName>
</protein>
<dbReference type="InterPro" id="IPR029060">
    <property type="entry name" value="PIN-like_dom_sf"/>
</dbReference>
<evidence type="ECO:0000256" key="1">
    <source>
        <dbReference type="ARBA" id="ARBA00022649"/>
    </source>
</evidence>
<dbReference type="Gene3D" id="3.40.50.1010">
    <property type="entry name" value="5'-nuclease"/>
    <property type="match status" value="1"/>
</dbReference>
<gene>
    <name evidence="6" type="ORF">UFOPK1493_00239</name>
</gene>
<evidence type="ECO:0000256" key="3">
    <source>
        <dbReference type="ARBA" id="ARBA00022723"/>
    </source>
</evidence>
<reference evidence="6" key="1">
    <citation type="submission" date="2020-05" db="EMBL/GenBank/DDBJ databases">
        <authorList>
            <person name="Chiriac C."/>
            <person name="Salcher M."/>
            <person name="Ghai R."/>
            <person name="Kavagutti S V."/>
        </authorList>
    </citation>
    <scope>NUCLEOTIDE SEQUENCE</scope>
</reference>
<evidence type="ECO:0000256" key="2">
    <source>
        <dbReference type="ARBA" id="ARBA00022722"/>
    </source>
</evidence>
<dbReference type="AlphaFoldDB" id="A0A6J6BNU0"/>
<keyword evidence="2" id="KW-0540">Nuclease</keyword>
<keyword evidence="4" id="KW-0378">Hydrolase</keyword>
<evidence type="ECO:0000259" key="5">
    <source>
        <dbReference type="Pfam" id="PF01850"/>
    </source>
</evidence>
<proteinExistence type="inferred from homology"/>
<keyword evidence="1" id="KW-1277">Toxin-antitoxin system</keyword>